<dbReference type="EMBL" id="HBIS01006964">
    <property type="protein sequence ID" value="CAE0612421.1"/>
    <property type="molecule type" value="Transcribed_RNA"/>
</dbReference>
<comment type="similarity">
    <text evidence="3">In the N-terminal section; belongs to the AAA ATPase family.</text>
</comment>
<dbReference type="GO" id="GO:0009535">
    <property type="term" value="C:chloroplast thylakoid membrane"/>
    <property type="evidence" value="ECO:0007669"/>
    <property type="project" value="TreeGrafter"/>
</dbReference>
<keyword evidence="5" id="KW-0479">Metal-binding</keyword>
<reference evidence="14" key="1">
    <citation type="submission" date="2021-01" db="EMBL/GenBank/DDBJ databases">
        <authorList>
            <person name="Corre E."/>
            <person name="Pelletier E."/>
            <person name="Niang G."/>
            <person name="Scheremetjew M."/>
            <person name="Finn R."/>
            <person name="Kale V."/>
            <person name="Holt S."/>
            <person name="Cochrane G."/>
            <person name="Meng A."/>
            <person name="Brown T."/>
            <person name="Cohen L."/>
        </authorList>
    </citation>
    <scope>NUCLEOTIDE SEQUENCE</scope>
    <source>
        <strain evidence="14">CCMP1897</strain>
    </source>
</reference>
<feature type="transmembrane region" description="Helical" evidence="12">
    <location>
        <begin position="81"/>
        <end position="102"/>
    </location>
</feature>
<evidence type="ECO:0000256" key="8">
    <source>
        <dbReference type="ARBA" id="ARBA00022833"/>
    </source>
</evidence>
<accession>A0A7S3UH04</accession>
<name>A0A7S3UH04_9CHLO</name>
<dbReference type="Pfam" id="PF00004">
    <property type="entry name" value="AAA"/>
    <property type="match status" value="1"/>
</dbReference>
<dbReference type="GO" id="GO:0005524">
    <property type="term" value="F:ATP binding"/>
    <property type="evidence" value="ECO:0007669"/>
    <property type="project" value="UniProtKB-KW"/>
</dbReference>
<proteinExistence type="inferred from homology"/>
<dbReference type="InterPro" id="IPR003959">
    <property type="entry name" value="ATPase_AAA_core"/>
</dbReference>
<evidence type="ECO:0000256" key="5">
    <source>
        <dbReference type="ARBA" id="ARBA00022723"/>
    </source>
</evidence>
<protein>
    <recommendedName>
        <fullName evidence="13">AAA+ ATPase domain-containing protein</fullName>
    </recommendedName>
</protein>
<dbReference type="SUPFAM" id="SSF52540">
    <property type="entry name" value="P-loop containing nucleoside triphosphate hydrolases"/>
    <property type="match status" value="1"/>
</dbReference>
<gene>
    <name evidence="14" type="ORF">PSAL00342_LOCUS6317</name>
</gene>
<evidence type="ECO:0000313" key="14">
    <source>
        <dbReference type="EMBL" id="CAE0612421.1"/>
    </source>
</evidence>
<feature type="domain" description="AAA+ ATPase" evidence="13">
    <location>
        <begin position="171"/>
        <end position="310"/>
    </location>
</feature>
<evidence type="ECO:0000256" key="9">
    <source>
        <dbReference type="ARBA" id="ARBA00022840"/>
    </source>
</evidence>
<dbReference type="GO" id="GO:0008237">
    <property type="term" value="F:metallopeptidase activity"/>
    <property type="evidence" value="ECO:0007669"/>
    <property type="project" value="UniProtKB-KW"/>
</dbReference>
<dbReference type="GO" id="GO:0004176">
    <property type="term" value="F:ATP-dependent peptidase activity"/>
    <property type="evidence" value="ECO:0007669"/>
    <property type="project" value="TreeGrafter"/>
</dbReference>
<dbReference type="PANTHER" id="PTHR23076:SF113">
    <property type="entry name" value="ATP-DEPENDENT ZINC METALLOPROTEASE FTSH 1, CHLOROPLASTIC-RELATED"/>
    <property type="match status" value="1"/>
</dbReference>
<evidence type="ECO:0000256" key="10">
    <source>
        <dbReference type="ARBA" id="ARBA00023049"/>
    </source>
</evidence>
<comment type="similarity">
    <text evidence="2">In the C-terminal section; belongs to the peptidase M41 family.</text>
</comment>
<keyword evidence="12" id="KW-0812">Transmembrane</keyword>
<dbReference type="GO" id="GO:0016887">
    <property type="term" value="F:ATP hydrolysis activity"/>
    <property type="evidence" value="ECO:0007669"/>
    <property type="project" value="InterPro"/>
</dbReference>
<evidence type="ECO:0000256" key="11">
    <source>
        <dbReference type="RuleBase" id="RU003651"/>
    </source>
</evidence>
<sequence>MTDRAGLPEGTNWRYSEFLEVVDSGKVERVRFSKDGSQLQLTAVDGRRVLVTLSNDPELVDLLAKSGVAISVSKGERQGNYVALIGNLLFPLIAFGGLFFLFRRAQGGGGPMGGGGGPMEFGKSKSKFQEVPETGVLFDDVAGVDGAKIELQEIVDFLKSPDKYTRLGAKIPKGCLLVGPPGTGKTLLAKAVAGEAGVPFFSCAASEFVELFVGVGASRVRDLFEKAKAKAPCIVFIDEIDAVGRQRGAGMGGGNDEREQTINQLLTEMDGFEGNTGVIVLAATNRPDVLDQALLRPGRFDRQVTVDRPDLQGRVKILQVHSKGKQLSKDVDL</sequence>
<dbReference type="Gene3D" id="1.10.8.60">
    <property type="match status" value="1"/>
</dbReference>
<evidence type="ECO:0000256" key="1">
    <source>
        <dbReference type="ARBA" id="ARBA00001947"/>
    </source>
</evidence>
<evidence type="ECO:0000256" key="12">
    <source>
        <dbReference type="SAM" id="Phobius"/>
    </source>
</evidence>
<evidence type="ECO:0000259" key="13">
    <source>
        <dbReference type="SMART" id="SM00382"/>
    </source>
</evidence>
<dbReference type="Gene3D" id="3.30.720.210">
    <property type="match status" value="1"/>
</dbReference>
<keyword evidence="12" id="KW-0472">Membrane</keyword>
<evidence type="ECO:0000256" key="3">
    <source>
        <dbReference type="ARBA" id="ARBA00010550"/>
    </source>
</evidence>
<dbReference type="InterPro" id="IPR003960">
    <property type="entry name" value="ATPase_AAA_CS"/>
</dbReference>
<dbReference type="PROSITE" id="PS00674">
    <property type="entry name" value="AAA"/>
    <property type="match status" value="1"/>
</dbReference>
<dbReference type="Gene3D" id="3.40.50.300">
    <property type="entry name" value="P-loop containing nucleotide triphosphate hydrolases"/>
    <property type="match status" value="1"/>
</dbReference>
<keyword evidence="10" id="KW-0482">Metalloprotease</keyword>
<keyword evidence="7" id="KW-0378">Hydrolase</keyword>
<organism evidence="14">
    <name type="scientific">Picocystis salinarum</name>
    <dbReference type="NCBI Taxonomy" id="88271"/>
    <lineage>
        <taxon>Eukaryota</taxon>
        <taxon>Viridiplantae</taxon>
        <taxon>Chlorophyta</taxon>
        <taxon>Picocystophyceae</taxon>
        <taxon>Picocystales</taxon>
        <taxon>Picocystaceae</taxon>
        <taxon>Picocystis</taxon>
    </lineage>
</organism>
<evidence type="ECO:0000256" key="4">
    <source>
        <dbReference type="ARBA" id="ARBA00022670"/>
    </source>
</evidence>
<dbReference type="CDD" id="cd19501">
    <property type="entry name" value="RecA-like_FtsH"/>
    <property type="match status" value="1"/>
</dbReference>
<dbReference type="InterPro" id="IPR003593">
    <property type="entry name" value="AAA+_ATPase"/>
</dbReference>
<dbReference type="GO" id="GO:0046872">
    <property type="term" value="F:metal ion binding"/>
    <property type="evidence" value="ECO:0007669"/>
    <property type="project" value="UniProtKB-KW"/>
</dbReference>
<evidence type="ECO:0000256" key="6">
    <source>
        <dbReference type="ARBA" id="ARBA00022741"/>
    </source>
</evidence>
<dbReference type="FunFam" id="3.30.720.210:FF:000003">
    <property type="entry name" value="ATP-dependent zinc metalloprotease FTSH, chloroplastic"/>
    <property type="match status" value="1"/>
</dbReference>
<dbReference type="InterPro" id="IPR027417">
    <property type="entry name" value="P-loop_NTPase"/>
</dbReference>
<keyword evidence="6 11" id="KW-0547">Nucleotide-binding</keyword>
<dbReference type="GO" id="GO:0006508">
    <property type="term" value="P:proteolysis"/>
    <property type="evidence" value="ECO:0007669"/>
    <property type="project" value="UniProtKB-KW"/>
</dbReference>
<evidence type="ECO:0000256" key="2">
    <source>
        <dbReference type="ARBA" id="ARBA00010044"/>
    </source>
</evidence>
<comment type="similarity">
    <text evidence="11">Belongs to the AAA ATPase family.</text>
</comment>
<keyword evidence="4" id="KW-0645">Protease</keyword>
<evidence type="ECO:0000256" key="7">
    <source>
        <dbReference type="ARBA" id="ARBA00022801"/>
    </source>
</evidence>
<dbReference type="PANTHER" id="PTHR23076">
    <property type="entry name" value="METALLOPROTEASE M41 FTSH"/>
    <property type="match status" value="1"/>
</dbReference>
<keyword evidence="12" id="KW-1133">Transmembrane helix</keyword>
<keyword evidence="9 11" id="KW-0067">ATP-binding</keyword>
<dbReference type="FunFam" id="3.40.50.300:FF:000001">
    <property type="entry name" value="ATP-dependent zinc metalloprotease FtsH"/>
    <property type="match status" value="1"/>
</dbReference>
<dbReference type="SMART" id="SM00382">
    <property type="entry name" value="AAA"/>
    <property type="match status" value="1"/>
</dbReference>
<dbReference type="AlphaFoldDB" id="A0A7S3UH04"/>
<comment type="cofactor">
    <cofactor evidence="1">
        <name>Zn(2+)</name>
        <dbReference type="ChEBI" id="CHEBI:29105"/>
    </cofactor>
</comment>
<keyword evidence="8" id="KW-0862">Zinc</keyword>